<dbReference type="GO" id="GO:0004615">
    <property type="term" value="F:phosphomannomutase activity"/>
    <property type="evidence" value="ECO:0007669"/>
    <property type="project" value="TreeGrafter"/>
</dbReference>
<dbReference type="NCBIfam" id="TIGR01455">
    <property type="entry name" value="glmM"/>
    <property type="match status" value="1"/>
</dbReference>
<dbReference type="InterPro" id="IPR006352">
    <property type="entry name" value="GlmM_bact"/>
</dbReference>
<dbReference type="GO" id="GO:0005829">
    <property type="term" value="C:cytosol"/>
    <property type="evidence" value="ECO:0007669"/>
    <property type="project" value="TreeGrafter"/>
</dbReference>
<dbReference type="PANTHER" id="PTHR42946">
    <property type="entry name" value="PHOSPHOHEXOSE MUTASE"/>
    <property type="match status" value="1"/>
</dbReference>
<feature type="active site" description="Phosphoserine intermediate" evidence="9">
    <location>
        <position position="106"/>
    </location>
</feature>
<comment type="catalytic activity">
    <reaction evidence="6 9">
        <text>alpha-D-glucosamine 1-phosphate = D-glucosamine 6-phosphate</text>
        <dbReference type="Rhea" id="RHEA:23424"/>
        <dbReference type="ChEBI" id="CHEBI:58516"/>
        <dbReference type="ChEBI" id="CHEBI:58725"/>
        <dbReference type="EC" id="5.4.2.10"/>
    </reaction>
</comment>
<feature type="binding site" description="via phosphate group" evidence="9">
    <location>
        <position position="106"/>
    </location>
    <ligand>
        <name>Mg(2+)</name>
        <dbReference type="ChEBI" id="CHEBI:18420"/>
    </ligand>
</feature>
<dbReference type="Gene3D" id="3.40.120.10">
    <property type="entry name" value="Alpha-D-Glucose-1,6-Bisphosphate, subunit A, domain 3"/>
    <property type="match status" value="3"/>
</dbReference>
<dbReference type="GO" id="GO:0008966">
    <property type="term" value="F:phosphoglucosamine mutase activity"/>
    <property type="evidence" value="ECO:0007669"/>
    <property type="project" value="UniProtKB-UniRule"/>
</dbReference>
<evidence type="ECO:0000259" key="11">
    <source>
        <dbReference type="Pfam" id="PF02878"/>
    </source>
</evidence>
<dbReference type="FunFam" id="3.40.120.10:FF:000002">
    <property type="entry name" value="Phosphoglucosamine mutase"/>
    <property type="match status" value="1"/>
</dbReference>
<dbReference type="FunFam" id="3.30.310.50:FF:000001">
    <property type="entry name" value="Phosphoglucosamine mutase"/>
    <property type="match status" value="1"/>
</dbReference>
<feature type="binding site" evidence="9">
    <location>
        <position position="248"/>
    </location>
    <ligand>
        <name>Mg(2+)</name>
        <dbReference type="ChEBI" id="CHEBI:18420"/>
    </ligand>
</feature>
<feature type="domain" description="Alpha-D-phosphohexomutase alpha/beta/alpha" evidence="12">
    <location>
        <begin position="162"/>
        <end position="257"/>
    </location>
</feature>
<comment type="similarity">
    <text evidence="1 9">Belongs to the phosphohexose mutase family.</text>
</comment>
<evidence type="ECO:0000256" key="7">
    <source>
        <dbReference type="ARBA" id="ARBA00066330"/>
    </source>
</evidence>
<dbReference type="InterPro" id="IPR005844">
    <property type="entry name" value="A-D-PHexomutase_a/b/a-I"/>
</dbReference>
<dbReference type="GO" id="GO:0005975">
    <property type="term" value="P:carbohydrate metabolic process"/>
    <property type="evidence" value="ECO:0007669"/>
    <property type="project" value="InterPro"/>
</dbReference>
<feature type="modified residue" description="Phosphoserine" evidence="9">
    <location>
        <position position="106"/>
    </location>
</feature>
<dbReference type="GO" id="GO:0006048">
    <property type="term" value="P:UDP-N-acetylglucosamine biosynthetic process"/>
    <property type="evidence" value="ECO:0007669"/>
    <property type="project" value="TreeGrafter"/>
</dbReference>
<evidence type="ECO:0000256" key="5">
    <source>
        <dbReference type="ARBA" id="ARBA00023235"/>
    </source>
</evidence>
<dbReference type="InterPro" id="IPR050060">
    <property type="entry name" value="Phosphoglucosamine_mutase"/>
</dbReference>
<evidence type="ECO:0000256" key="4">
    <source>
        <dbReference type="ARBA" id="ARBA00022842"/>
    </source>
</evidence>
<dbReference type="InterPro" id="IPR005846">
    <property type="entry name" value="A-D-PHexomutase_a/b/a-III"/>
</dbReference>
<feature type="binding site" evidence="9">
    <location>
        <position position="244"/>
    </location>
    <ligand>
        <name>Mg(2+)</name>
        <dbReference type="ChEBI" id="CHEBI:18420"/>
    </ligand>
</feature>
<protein>
    <recommendedName>
        <fullName evidence="8 9">Phosphoglucosamine mutase</fullName>
        <ecNumber evidence="7 9">5.4.2.10</ecNumber>
    </recommendedName>
</protein>
<dbReference type="PANTHER" id="PTHR42946:SF1">
    <property type="entry name" value="PHOSPHOGLUCOMUTASE (ALPHA-D-GLUCOSE-1,6-BISPHOSPHATE-DEPENDENT)"/>
    <property type="match status" value="1"/>
</dbReference>
<keyword evidence="4 9" id="KW-0460">Magnesium</keyword>
<dbReference type="Pfam" id="PF02880">
    <property type="entry name" value="PGM_PMM_III"/>
    <property type="match status" value="1"/>
</dbReference>
<dbReference type="FunFam" id="3.40.120.10:FF:000001">
    <property type="entry name" value="Phosphoglucosamine mutase"/>
    <property type="match status" value="1"/>
</dbReference>
<keyword evidence="3 9" id="KW-0479">Metal-binding</keyword>
<organism evidence="14 15">
    <name type="scientific">Gleimia coleocanis DSM 15436</name>
    <dbReference type="NCBI Taxonomy" id="525245"/>
    <lineage>
        <taxon>Bacteria</taxon>
        <taxon>Bacillati</taxon>
        <taxon>Actinomycetota</taxon>
        <taxon>Actinomycetes</taxon>
        <taxon>Actinomycetales</taxon>
        <taxon>Actinomycetaceae</taxon>
        <taxon>Gleimia</taxon>
    </lineage>
</organism>
<evidence type="ECO:0000256" key="8">
    <source>
        <dbReference type="ARBA" id="ARBA00068193"/>
    </source>
</evidence>
<comment type="cofactor">
    <cofactor evidence="9">
        <name>Mg(2+)</name>
        <dbReference type="ChEBI" id="CHEBI:18420"/>
    </cofactor>
    <text evidence="9">Binds 1 Mg(2+) ion per subunit.</text>
</comment>
<reference evidence="14 15" key="1">
    <citation type="submission" date="2009-01" db="EMBL/GenBank/DDBJ databases">
        <authorList>
            <person name="Qin X."/>
            <person name="Bachman B."/>
            <person name="Battles P."/>
            <person name="Bell A."/>
            <person name="Bess C."/>
            <person name="Bickham C."/>
            <person name="Chaboub L."/>
            <person name="Chen D."/>
            <person name="Coyle M."/>
            <person name="Deiros D.R."/>
            <person name="Dinh H."/>
            <person name="Forbes L."/>
            <person name="Fowler G."/>
            <person name="Francisco L."/>
            <person name="Fu Q."/>
            <person name="Gubbala S."/>
            <person name="Hale W."/>
            <person name="Han Y."/>
            <person name="Hemphill L."/>
            <person name="Highlander S.K."/>
            <person name="Hirani K."/>
            <person name="Hogues M."/>
            <person name="Jackson L."/>
            <person name="Jakkamsetti A."/>
            <person name="Javaid M."/>
            <person name="Jiang H."/>
            <person name="Korchina V."/>
            <person name="Kovar C."/>
            <person name="Lara F."/>
            <person name="Lee S."/>
            <person name="Mata R."/>
            <person name="Mathew T."/>
            <person name="Moen C."/>
            <person name="Morales K."/>
            <person name="Munidasa M."/>
            <person name="Nazareth L."/>
            <person name="Ngo R."/>
            <person name="Nguyen L."/>
            <person name="Okwuonu G."/>
            <person name="Ongeri F."/>
            <person name="Patil S."/>
            <person name="Petrosino J."/>
            <person name="Pham C."/>
            <person name="Pham P."/>
            <person name="Pu L.-L."/>
            <person name="Puazo M."/>
            <person name="Raj R."/>
            <person name="Reid J."/>
            <person name="Rouhana J."/>
            <person name="Saada N."/>
            <person name="Shang Y."/>
            <person name="Simmons D."/>
            <person name="Thornton R."/>
            <person name="Warren J."/>
            <person name="Weissenberger G."/>
            <person name="Zhang J."/>
            <person name="Zhang L."/>
            <person name="Zhou C."/>
            <person name="Zhu D."/>
            <person name="Muzny D."/>
            <person name="Worley K."/>
            <person name="Gibbs R."/>
        </authorList>
    </citation>
    <scope>NUCLEOTIDE SEQUENCE [LARGE SCALE GENOMIC DNA]</scope>
    <source>
        <strain evidence="14 15">DSM 15436</strain>
    </source>
</reference>
<dbReference type="GO" id="GO:0000287">
    <property type="term" value="F:magnesium ion binding"/>
    <property type="evidence" value="ECO:0007669"/>
    <property type="project" value="UniProtKB-UniRule"/>
</dbReference>
<evidence type="ECO:0000313" key="15">
    <source>
        <dbReference type="Proteomes" id="UP000010301"/>
    </source>
</evidence>
<dbReference type="AlphaFoldDB" id="C0VZ42"/>
<evidence type="ECO:0000256" key="9">
    <source>
        <dbReference type="HAMAP-Rule" id="MF_01554"/>
    </source>
</evidence>
<evidence type="ECO:0000313" key="14">
    <source>
        <dbReference type="EMBL" id="EEH64695.1"/>
    </source>
</evidence>
<dbReference type="InterPro" id="IPR036900">
    <property type="entry name" value="A-D-PHexomutase_C_sf"/>
</dbReference>
<feature type="domain" description="Alpha-D-phosphohexomutase alpha/beta/alpha" evidence="13">
    <location>
        <begin position="261"/>
        <end position="371"/>
    </location>
</feature>
<dbReference type="PRINTS" id="PR00509">
    <property type="entry name" value="PGMPMM"/>
</dbReference>
<dbReference type="eggNOG" id="COG1109">
    <property type="taxonomic scope" value="Bacteria"/>
</dbReference>
<dbReference type="EC" id="5.4.2.10" evidence="7 9"/>
<dbReference type="Pfam" id="PF02878">
    <property type="entry name" value="PGM_PMM_I"/>
    <property type="match status" value="1"/>
</dbReference>
<evidence type="ECO:0000256" key="3">
    <source>
        <dbReference type="ARBA" id="ARBA00022723"/>
    </source>
</evidence>
<dbReference type="InterPro" id="IPR005845">
    <property type="entry name" value="A-D-PHexomutase_a/b/a-II"/>
</dbReference>
<evidence type="ECO:0000256" key="2">
    <source>
        <dbReference type="ARBA" id="ARBA00022553"/>
    </source>
</evidence>
<evidence type="ECO:0000259" key="12">
    <source>
        <dbReference type="Pfam" id="PF02879"/>
    </source>
</evidence>
<dbReference type="OrthoDB" id="9803322at2"/>
<dbReference type="GO" id="GO:0009252">
    <property type="term" value="P:peptidoglycan biosynthetic process"/>
    <property type="evidence" value="ECO:0007669"/>
    <property type="project" value="TreeGrafter"/>
</dbReference>
<dbReference type="SUPFAM" id="SSF55957">
    <property type="entry name" value="Phosphoglucomutase, C-terminal domain"/>
    <property type="match status" value="1"/>
</dbReference>
<dbReference type="InterPro" id="IPR005843">
    <property type="entry name" value="A-D-PHexomutase_C"/>
</dbReference>
<keyword evidence="5 9" id="KW-0413">Isomerase</keyword>
<dbReference type="EMBL" id="ACFG01000004">
    <property type="protein sequence ID" value="EEH64695.1"/>
    <property type="molecule type" value="Genomic_DNA"/>
</dbReference>
<dbReference type="InterPro" id="IPR016055">
    <property type="entry name" value="A-D-PHexomutase_a/b/a-I/II/III"/>
</dbReference>
<dbReference type="HOGENOM" id="CLU_016950_7_0_11"/>
<comment type="PTM">
    <text evidence="9">Activated by phosphorylation.</text>
</comment>
<dbReference type="Gene3D" id="3.30.310.50">
    <property type="entry name" value="Alpha-D-phosphohexomutase, C-terminal domain"/>
    <property type="match status" value="1"/>
</dbReference>
<feature type="domain" description="Alpha-D-phosphohexomutase alpha/beta/alpha" evidence="11">
    <location>
        <begin position="3"/>
        <end position="140"/>
    </location>
</feature>
<keyword evidence="2 9" id="KW-0597">Phosphoprotein</keyword>
<proteinExistence type="inferred from homology"/>
<dbReference type="Pfam" id="PF02879">
    <property type="entry name" value="PGM_PMM_II"/>
    <property type="match status" value="1"/>
</dbReference>
<evidence type="ECO:0000259" key="13">
    <source>
        <dbReference type="Pfam" id="PF02880"/>
    </source>
</evidence>
<dbReference type="CDD" id="cd05802">
    <property type="entry name" value="GlmM"/>
    <property type="match status" value="1"/>
</dbReference>
<sequence length="451" mass="47189">MARLFGTDGVRGLANRQITPALALELGEAAARYIINHEPAPKHGKLKAIIGRDTRISGEFLEHALAAGIAAAGMDVVRIGVVTTPTVAHLSATDDDVALGVMISASHNAMPDNGIKFFAHGGFKLEDAVEDQIEALLATEWERPIGAAVGEIEFNDTHAAQSYIEHLVSATNCDLSGLRVVVDCANGAASKLGPEALREAGVDVVVINASPDGRNINDACGSTHPEQLQSATVAAGADFGVAYDGDADRCLAVDHAGNLIDGDKIMGALALDLQARGELAQDTLVVTVMSNLGLLLAMSEKGINTVQTAVGDRYVLESMKEHGYTLGGEQSGHMIFANHATTGDGVLTSLLIARMVKESGKSLAELTEFIQRLPQTLVNVPNVDKIRAATDEGVQAAVAACEERLGGTGRVLLRSSGTEPLVRVMIEAATQEIADSEAAALAEVVRERLSI</sequence>
<dbReference type="Pfam" id="PF00408">
    <property type="entry name" value="PGM_PMM_IV"/>
    <property type="match status" value="1"/>
</dbReference>
<dbReference type="InterPro" id="IPR005841">
    <property type="entry name" value="Alpha-D-phosphohexomutase_SF"/>
</dbReference>
<feature type="domain" description="Alpha-D-phosphohexomutase C-terminal" evidence="10">
    <location>
        <begin position="377"/>
        <end position="443"/>
    </location>
</feature>
<accession>C0VZ42</accession>
<evidence type="ECO:0000256" key="1">
    <source>
        <dbReference type="ARBA" id="ARBA00010231"/>
    </source>
</evidence>
<evidence type="ECO:0000256" key="6">
    <source>
        <dbReference type="ARBA" id="ARBA00050364"/>
    </source>
</evidence>
<name>C0VZ42_9ACTO</name>
<feature type="binding site" evidence="9">
    <location>
        <position position="246"/>
    </location>
    <ligand>
        <name>Mg(2+)</name>
        <dbReference type="ChEBI" id="CHEBI:18420"/>
    </ligand>
</feature>
<evidence type="ECO:0000259" key="10">
    <source>
        <dbReference type="Pfam" id="PF00408"/>
    </source>
</evidence>
<dbReference type="SUPFAM" id="SSF53738">
    <property type="entry name" value="Phosphoglucomutase, first 3 domains"/>
    <property type="match status" value="3"/>
</dbReference>
<dbReference type="STRING" id="525245.HMPREF0044_0432"/>
<gene>
    <name evidence="9 14" type="primary">glmM</name>
    <name evidence="14" type="ORF">HMPREF0044_0432</name>
</gene>
<keyword evidence="15" id="KW-1185">Reference proteome</keyword>
<dbReference type="RefSeq" id="WP_006547429.1">
    <property type="nucleotide sequence ID" value="NZ_DS999545.1"/>
</dbReference>
<comment type="caution">
    <text evidence="14">The sequence shown here is derived from an EMBL/GenBank/DDBJ whole genome shotgun (WGS) entry which is preliminary data.</text>
</comment>
<dbReference type="Proteomes" id="UP000010301">
    <property type="component" value="Unassembled WGS sequence"/>
</dbReference>
<comment type="function">
    <text evidence="9">Catalyzes the conversion of glucosamine-6-phosphate to glucosamine-1-phosphate.</text>
</comment>
<dbReference type="HAMAP" id="MF_01554_B">
    <property type="entry name" value="GlmM_B"/>
    <property type="match status" value="1"/>
</dbReference>